<accession>A0A5B6WS09</accession>
<gene>
    <name evidence="1" type="ORF">EPI10_006723</name>
</gene>
<dbReference type="Proteomes" id="UP000325315">
    <property type="component" value="Unassembled WGS sequence"/>
</dbReference>
<dbReference type="OrthoDB" id="999337at2759"/>
<comment type="caution">
    <text evidence="1">The sequence shown here is derived from an EMBL/GenBank/DDBJ whole genome shotgun (WGS) entry which is preliminary data.</text>
</comment>
<dbReference type="AlphaFoldDB" id="A0A5B6WS09"/>
<keyword evidence="2" id="KW-1185">Reference proteome</keyword>
<sequence>MKINYVKQYNSLLLRLVLEKDKFNGLKFLNWFRNLKPIPNEPTAKASRVEKEAYKKHLDDILDIGCLMLATITLKLQKQHEGMAPYDMIQHLKELHEGQACQERYETSKPLFRCKMLEGTPVGTHILKMMGYIEGLEKLGSH</sequence>
<name>A0A5B6WS09_9ROSI</name>
<dbReference type="EMBL" id="SMMG02000002">
    <property type="protein sequence ID" value="KAA3484650.1"/>
    <property type="molecule type" value="Genomic_DNA"/>
</dbReference>
<organism evidence="1 2">
    <name type="scientific">Gossypium australe</name>
    <dbReference type="NCBI Taxonomy" id="47621"/>
    <lineage>
        <taxon>Eukaryota</taxon>
        <taxon>Viridiplantae</taxon>
        <taxon>Streptophyta</taxon>
        <taxon>Embryophyta</taxon>
        <taxon>Tracheophyta</taxon>
        <taxon>Spermatophyta</taxon>
        <taxon>Magnoliopsida</taxon>
        <taxon>eudicotyledons</taxon>
        <taxon>Gunneridae</taxon>
        <taxon>Pentapetalae</taxon>
        <taxon>rosids</taxon>
        <taxon>malvids</taxon>
        <taxon>Malvales</taxon>
        <taxon>Malvaceae</taxon>
        <taxon>Malvoideae</taxon>
        <taxon>Gossypium</taxon>
    </lineage>
</organism>
<proteinExistence type="predicted"/>
<reference evidence="2" key="1">
    <citation type="journal article" date="2019" name="Plant Biotechnol. J.">
        <title>Genome sequencing of the Australian wild diploid species Gossypium australe highlights disease resistance and delayed gland morphogenesis.</title>
        <authorList>
            <person name="Cai Y."/>
            <person name="Cai X."/>
            <person name="Wang Q."/>
            <person name="Wang P."/>
            <person name="Zhang Y."/>
            <person name="Cai C."/>
            <person name="Xu Y."/>
            <person name="Wang K."/>
            <person name="Zhou Z."/>
            <person name="Wang C."/>
            <person name="Geng S."/>
            <person name="Li B."/>
            <person name="Dong Q."/>
            <person name="Hou Y."/>
            <person name="Wang H."/>
            <person name="Ai P."/>
            <person name="Liu Z."/>
            <person name="Yi F."/>
            <person name="Sun M."/>
            <person name="An G."/>
            <person name="Cheng J."/>
            <person name="Zhang Y."/>
            <person name="Shi Q."/>
            <person name="Xie Y."/>
            <person name="Shi X."/>
            <person name="Chang Y."/>
            <person name="Huang F."/>
            <person name="Chen Y."/>
            <person name="Hong S."/>
            <person name="Mi L."/>
            <person name="Sun Q."/>
            <person name="Zhang L."/>
            <person name="Zhou B."/>
            <person name="Peng R."/>
            <person name="Zhang X."/>
            <person name="Liu F."/>
        </authorList>
    </citation>
    <scope>NUCLEOTIDE SEQUENCE [LARGE SCALE GENOMIC DNA]</scope>
    <source>
        <strain evidence="2">cv. PA1801</strain>
    </source>
</reference>
<evidence type="ECO:0000313" key="1">
    <source>
        <dbReference type="EMBL" id="KAA3484650.1"/>
    </source>
</evidence>
<evidence type="ECO:0000313" key="2">
    <source>
        <dbReference type="Proteomes" id="UP000325315"/>
    </source>
</evidence>
<protein>
    <submittedName>
        <fullName evidence="1">Retrovirus-related Pol polyprotein from transposon TNT 1-94</fullName>
    </submittedName>
</protein>